<accession>A0AA38HAS8</accession>
<feature type="compositionally biased region" description="Pro residues" evidence="1">
    <location>
        <begin position="1"/>
        <end position="12"/>
    </location>
</feature>
<evidence type="ECO:0008006" key="4">
    <source>
        <dbReference type="Google" id="ProtNLM"/>
    </source>
</evidence>
<protein>
    <recommendedName>
        <fullName evidence="4">DinB-like domain-containing protein</fullName>
    </recommendedName>
</protein>
<dbReference type="RefSeq" id="XP_052946427.1">
    <property type="nucleotide sequence ID" value="XM_053093370.1"/>
</dbReference>
<feature type="compositionally biased region" description="Low complexity" evidence="1">
    <location>
        <begin position="18"/>
        <end position="41"/>
    </location>
</feature>
<evidence type="ECO:0000256" key="1">
    <source>
        <dbReference type="SAM" id="MobiDB-lite"/>
    </source>
</evidence>
<evidence type="ECO:0000313" key="3">
    <source>
        <dbReference type="Proteomes" id="UP001164286"/>
    </source>
</evidence>
<organism evidence="2 3">
    <name type="scientific">Dioszegia hungarica</name>
    <dbReference type="NCBI Taxonomy" id="4972"/>
    <lineage>
        <taxon>Eukaryota</taxon>
        <taxon>Fungi</taxon>
        <taxon>Dikarya</taxon>
        <taxon>Basidiomycota</taxon>
        <taxon>Agaricomycotina</taxon>
        <taxon>Tremellomycetes</taxon>
        <taxon>Tremellales</taxon>
        <taxon>Bulleribasidiaceae</taxon>
        <taxon>Dioszegia</taxon>
    </lineage>
</organism>
<name>A0AA38HAS8_9TREE</name>
<feature type="region of interest" description="Disordered" evidence="1">
    <location>
        <begin position="1"/>
        <end position="52"/>
    </location>
</feature>
<proteinExistence type="predicted"/>
<evidence type="ECO:0000313" key="2">
    <source>
        <dbReference type="EMBL" id="KAI9636650.1"/>
    </source>
</evidence>
<reference evidence="2" key="1">
    <citation type="journal article" date="2022" name="G3 (Bethesda)">
        <title>High quality genome of the basidiomycete yeast Dioszegia hungarica PDD-24b-2 isolated from cloud water.</title>
        <authorList>
            <person name="Jarrige D."/>
            <person name="Haridas S."/>
            <person name="Bleykasten-Grosshans C."/>
            <person name="Joly M."/>
            <person name="Nadalig T."/>
            <person name="Sancelme M."/>
            <person name="Vuilleumier S."/>
            <person name="Grigoriev I.V."/>
            <person name="Amato P."/>
            <person name="Bringel F."/>
        </authorList>
    </citation>
    <scope>NUCLEOTIDE SEQUENCE</scope>
    <source>
        <strain evidence="2">PDD-24b-2</strain>
    </source>
</reference>
<sequence>MSPAAKPNPPSPLSLNHTLAGLGLGTSPSSSSVRSTPSPSSDMTGAASEEEDRARALVDLSIALIDAASDVLEGNIQTDEELTKTSVLMPGGTVGKHFRHVIEMFQAFINALAEQEGSSSGLIEIDYDAPSPKSRKAIARSLPACRSAMKGIRDGLLKWEAKSQEGGAGGGKGLASEMQRKVRLVAVTPTKQVMESSVGRELWFCSLHAIHHFSMLRTIAVHELGLSLPTEFGTAPSTLLYRAQDWKPPPERKEVRPAKSKL</sequence>
<dbReference type="PANTHER" id="PTHR39473">
    <property type="match status" value="1"/>
</dbReference>
<dbReference type="GeneID" id="77732575"/>
<dbReference type="EMBL" id="JAKWFO010000005">
    <property type="protein sequence ID" value="KAI9636650.1"/>
    <property type="molecule type" value="Genomic_DNA"/>
</dbReference>
<dbReference type="Proteomes" id="UP001164286">
    <property type="component" value="Unassembled WGS sequence"/>
</dbReference>
<dbReference type="AlphaFoldDB" id="A0AA38HAS8"/>
<gene>
    <name evidence="2" type="ORF">MKK02DRAFT_45355</name>
</gene>
<feature type="compositionally biased region" description="Basic and acidic residues" evidence="1">
    <location>
        <begin position="244"/>
        <end position="262"/>
    </location>
</feature>
<feature type="region of interest" description="Disordered" evidence="1">
    <location>
        <begin position="243"/>
        <end position="262"/>
    </location>
</feature>
<dbReference type="PANTHER" id="PTHR39473:SF1">
    <property type="entry name" value="DINB-LIKE DOMAIN-CONTAINING PROTEIN"/>
    <property type="match status" value="1"/>
</dbReference>
<comment type="caution">
    <text evidence="2">The sequence shown here is derived from an EMBL/GenBank/DDBJ whole genome shotgun (WGS) entry which is preliminary data.</text>
</comment>
<keyword evidence="3" id="KW-1185">Reference proteome</keyword>